<dbReference type="EC" id="2.3.1.79" evidence="3"/>
<comment type="similarity">
    <text evidence="1">Belongs to the transferase hexapeptide repeat family.</text>
</comment>
<keyword evidence="3" id="KW-0012">Acyltransferase</keyword>
<dbReference type="PANTHER" id="PTHR23416">
    <property type="entry name" value="SIALIC ACID SYNTHASE-RELATED"/>
    <property type="match status" value="1"/>
</dbReference>
<organism evidence="3">
    <name type="scientific">[Ruminococcus] torques</name>
    <dbReference type="NCBI Taxonomy" id="33039"/>
    <lineage>
        <taxon>Bacteria</taxon>
        <taxon>Bacillati</taxon>
        <taxon>Bacillota</taxon>
        <taxon>Clostridia</taxon>
        <taxon>Lachnospirales</taxon>
        <taxon>Lachnospiraceae</taxon>
        <taxon>Mediterraneibacter</taxon>
    </lineage>
</organism>
<dbReference type="AlphaFoldDB" id="A0A6N3CW75"/>
<evidence type="ECO:0000313" key="3">
    <source>
        <dbReference type="EMBL" id="VYU20930.1"/>
    </source>
</evidence>
<gene>
    <name evidence="3" type="primary">maa</name>
    <name evidence="3" type="ORF">RTLFYP15_01760</name>
</gene>
<dbReference type="GO" id="GO:0005829">
    <property type="term" value="C:cytosol"/>
    <property type="evidence" value="ECO:0007669"/>
    <property type="project" value="TreeGrafter"/>
</dbReference>
<protein>
    <submittedName>
        <fullName evidence="3">Maltose O-acetyltransferase</fullName>
        <ecNumber evidence="3">2.3.1.79</ecNumber>
    </submittedName>
</protein>
<dbReference type="GO" id="GO:0008925">
    <property type="term" value="F:maltose O-acetyltransferase activity"/>
    <property type="evidence" value="ECO:0007669"/>
    <property type="project" value="UniProtKB-EC"/>
</dbReference>
<dbReference type="PANTHER" id="PTHR23416:SF23">
    <property type="entry name" value="ACETYLTRANSFERASE C18B11.09C-RELATED"/>
    <property type="match status" value="1"/>
</dbReference>
<name>A0A6N3CW75_9FIRM</name>
<evidence type="ECO:0000256" key="2">
    <source>
        <dbReference type="ARBA" id="ARBA00022679"/>
    </source>
</evidence>
<sequence length="150" mass="16869">MIIFRLSITNGGRKKAQYLKSLNVFKEFGENNFWYSRIVPSDMELISVHNNAKVATDVYFCTHGVLHDLFNDDPNLRGDTRFFGEITLYDNVFVGAKSTIMYGVKIDPNAIVAANSKDVPEGTVVGGNPARIIGRYEDVANERLQYSQVK</sequence>
<dbReference type="InterPro" id="IPR051159">
    <property type="entry name" value="Hexapeptide_acetyltransf"/>
</dbReference>
<dbReference type="EMBL" id="CACRUQ010000013">
    <property type="protein sequence ID" value="VYU20930.1"/>
    <property type="molecule type" value="Genomic_DNA"/>
</dbReference>
<dbReference type="SUPFAM" id="SSF51161">
    <property type="entry name" value="Trimeric LpxA-like enzymes"/>
    <property type="match status" value="1"/>
</dbReference>
<accession>A0A6N3CW75</accession>
<evidence type="ECO:0000256" key="1">
    <source>
        <dbReference type="ARBA" id="ARBA00007274"/>
    </source>
</evidence>
<dbReference type="Gene3D" id="2.160.10.10">
    <property type="entry name" value="Hexapeptide repeat proteins"/>
    <property type="match status" value="1"/>
</dbReference>
<proteinExistence type="inferred from homology"/>
<dbReference type="CDD" id="cd04647">
    <property type="entry name" value="LbH_MAT_like"/>
    <property type="match status" value="1"/>
</dbReference>
<keyword evidence="2 3" id="KW-0808">Transferase</keyword>
<reference evidence="3" key="1">
    <citation type="submission" date="2019-11" db="EMBL/GenBank/DDBJ databases">
        <authorList>
            <person name="Feng L."/>
        </authorList>
    </citation>
    <scope>NUCLEOTIDE SEQUENCE</scope>
    <source>
        <strain evidence="3">RtorquesLFYP15</strain>
    </source>
</reference>
<dbReference type="InterPro" id="IPR011004">
    <property type="entry name" value="Trimer_LpxA-like_sf"/>
</dbReference>